<proteinExistence type="predicted"/>
<feature type="compositionally biased region" description="Polar residues" evidence="1">
    <location>
        <begin position="127"/>
        <end position="136"/>
    </location>
</feature>
<organism evidence="2 3">
    <name type="scientific">Acaulospora morrowiae</name>
    <dbReference type="NCBI Taxonomy" id="94023"/>
    <lineage>
        <taxon>Eukaryota</taxon>
        <taxon>Fungi</taxon>
        <taxon>Fungi incertae sedis</taxon>
        <taxon>Mucoromycota</taxon>
        <taxon>Glomeromycotina</taxon>
        <taxon>Glomeromycetes</taxon>
        <taxon>Diversisporales</taxon>
        <taxon>Acaulosporaceae</taxon>
        <taxon>Acaulospora</taxon>
    </lineage>
</organism>
<dbReference type="InterPro" id="IPR036397">
    <property type="entry name" value="RNaseH_sf"/>
</dbReference>
<dbReference type="Proteomes" id="UP000789342">
    <property type="component" value="Unassembled WGS sequence"/>
</dbReference>
<feature type="compositionally biased region" description="Polar residues" evidence="1">
    <location>
        <begin position="100"/>
        <end position="119"/>
    </location>
</feature>
<dbReference type="EMBL" id="CAJVPV010002948">
    <property type="protein sequence ID" value="CAG8539736.1"/>
    <property type="molecule type" value="Genomic_DNA"/>
</dbReference>
<keyword evidence="3" id="KW-1185">Reference proteome</keyword>
<name>A0A9N9AP01_9GLOM</name>
<accession>A0A9N9AP01</accession>
<feature type="region of interest" description="Disordered" evidence="1">
    <location>
        <begin position="79"/>
        <end position="138"/>
    </location>
</feature>
<dbReference type="GO" id="GO:0003676">
    <property type="term" value="F:nucleic acid binding"/>
    <property type="evidence" value="ECO:0007669"/>
    <property type="project" value="InterPro"/>
</dbReference>
<sequence>MATLWNDTDTDSIIPWRSMTQETVTTSFTSISSIEETDEIKKYRYFWWKTGNLHPKARWEKAIENRFAKLEQKQTQVITNEQEVSPVKNISPPIEDQSNKDYSITLDSMSEHNSTQTQRSESKSLTDPESSITSLPQDIIDADSAETLDFVERKYKEYVSEESTFSDSLQNLISRSKDGLMFKLDQSKIKFPCPEPKLSTDQAQNDIPEDNDSKHIAKATKQFLINSHIKILDWLSNLSDLNSIKNL</sequence>
<evidence type="ECO:0000256" key="1">
    <source>
        <dbReference type="SAM" id="MobiDB-lite"/>
    </source>
</evidence>
<reference evidence="2" key="1">
    <citation type="submission" date="2021-06" db="EMBL/GenBank/DDBJ databases">
        <authorList>
            <person name="Kallberg Y."/>
            <person name="Tangrot J."/>
            <person name="Rosling A."/>
        </authorList>
    </citation>
    <scope>NUCLEOTIDE SEQUENCE</scope>
    <source>
        <strain evidence="2">CL551</strain>
    </source>
</reference>
<comment type="caution">
    <text evidence="2">The sequence shown here is derived from an EMBL/GenBank/DDBJ whole genome shotgun (WGS) entry which is preliminary data.</text>
</comment>
<evidence type="ECO:0000313" key="3">
    <source>
        <dbReference type="Proteomes" id="UP000789342"/>
    </source>
</evidence>
<gene>
    <name evidence="2" type="ORF">AMORRO_LOCUS5069</name>
</gene>
<dbReference type="AlphaFoldDB" id="A0A9N9AP01"/>
<evidence type="ECO:0000313" key="2">
    <source>
        <dbReference type="EMBL" id="CAG8539736.1"/>
    </source>
</evidence>
<protein>
    <submittedName>
        <fullName evidence="2">3444_t:CDS:1</fullName>
    </submittedName>
</protein>
<dbReference type="Gene3D" id="3.30.420.10">
    <property type="entry name" value="Ribonuclease H-like superfamily/Ribonuclease H"/>
    <property type="match status" value="1"/>
</dbReference>